<dbReference type="SFLD" id="SFLDG01094">
    <property type="entry name" value="Uncharacterised_Radical_SAM_Su"/>
    <property type="match status" value="1"/>
</dbReference>
<organism evidence="6 7">
    <name type="scientific">Alkaliphilus pronyensis</name>
    <dbReference type="NCBI Taxonomy" id="1482732"/>
    <lineage>
        <taxon>Bacteria</taxon>
        <taxon>Bacillati</taxon>
        <taxon>Bacillota</taxon>
        <taxon>Clostridia</taxon>
        <taxon>Peptostreptococcales</taxon>
        <taxon>Natronincolaceae</taxon>
        <taxon>Alkaliphilus</taxon>
    </lineage>
</organism>
<comment type="caution">
    <text evidence="6">The sequence shown here is derived from an EMBL/GenBank/DDBJ whole genome shotgun (WGS) entry which is preliminary data.</text>
</comment>
<dbReference type="SUPFAM" id="SSF102114">
    <property type="entry name" value="Radical SAM enzymes"/>
    <property type="match status" value="1"/>
</dbReference>
<sequence>MRILGITKSSFIDYPGKIATVLFTGGCNLKCPYCHNGHIVKEQAEVALEKDVWQYIIKRKRYIDAVCISGGEPTLQIGLMEFITRLKSEGFSVKLDTNGTRPLVLKDLLQKKLLDYVAMDLKAPLNKYSALTGSTIEEKDIIESINLLANSSIEHEFRTTVCKELLTAEDIISTAVIVKGAKRYYIQNFKDGETVYGGINKYTPFKKEELEKIKEQIKNWFEICEIR</sequence>
<dbReference type="InterPro" id="IPR012840">
    <property type="entry name" value="NrdG2"/>
</dbReference>
<evidence type="ECO:0000256" key="1">
    <source>
        <dbReference type="ARBA" id="ARBA00022691"/>
    </source>
</evidence>
<accession>A0A6I0F1Z6</accession>
<dbReference type="InterPro" id="IPR007197">
    <property type="entry name" value="rSAM"/>
</dbReference>
<dbReference type="InterPro" id="IPR013785">
    <property type="entry name" value="Aldolase_TIM"/>
</dbReference>
<reference evidence="6 7" key="1">
    <citation type="submission" date="2019-10" db="EMBL/GenBank/DDBJ databases">
        <title>Alkaliphilus serpentinus sp. nov. and Alkaliphilus pronyensis sp. nov., two novel anaerobic alkaliphilic species isolated from the serpentinized-hosted hydrothermal field of the Prony Bay (New Caledonia).</title>
        <authorList>
            <person name="Postec A."/>
        </authorList>
    </citation>
    <scope>NUCLEOTIDE SEQUENCE [LARGE SCALE GENOMIC DNA]</scope>
    <source>
        <strain evidence="6 7">LacV</strain>
    </source>
</reference>
<keyword evidence="2" id="KW-0479">Metal-binding</keyword>
<dbReference type="GO" id="GO:0046872">
    <property type="term" value="F:metal ion binding"/>
    <property type="evidence" value="ECO:0007669"/>
    <property type="project" value="UniProtKB-KW"/>
</dbReference>
<dbReference type="InterPro" id="IPR058240">
    <property type="entry name" value="rSAM_sf"/>
</dbReference>
<evidence type="ECO:0000313" key="6">
    <source>
        <dbReference type="EMBL" id="KAB3535292.1"/>
    </source>
</evidence>
<dbReference type="CDD" id="cd01335">
    <property type="entry name" value="Radical_SAM"/>
    <property type="match status" value="1"/>
</dbReference>
<dbReference type="RefSeq" id="WP_151860854.1">
    <property type="nucleotide sequence ID" value="NZ_WBZC01000022.1"/>
</dbReference>
<dbReference type="OrthoDB" id="9782387at2"/>
<evidence type="ECO:0000313" key="7">
    <source>
        <dbReference type="Proteomes" id="UP000432715"/>
    </source>
</evidence>
<evidence type="ECO:0000256" key="2">
    <source>
        <dbReference type="ARBA" id="ARBA00022723"/>
    </source>
</evidence>
<dbReference type="NCBIfam" id="TIGR02495">
    <property type="entry name" value="NrdG2"/>
    <property type="match status" value="1"/>
</dbReference>
<dbReference type="GO" id="GO:0051536">
    <property type="term" value="F:iron-sulfur cluster binding"/>
    <property type="evidence" value="ECO:0007669"/>
    <property type="project" value="UniProtKB-KW"/>
</dbReference>
<dbReference type="Proteomes" id="UP000432715">
    <property type="component" value="Unassembled WGS sequence"/>
</dbReference>
<evidence type="ECO:0000259" key="5">
    <source>
        <dbReference type="PROSITE" id="PS51918"/>
    </source>
</evidence>
<feature type="domain" description="Radical SAM core" evidence="5">
    <location>
        <begin position="13"/>
        <end position="227"/>
    </location>
</feature>
<keyword evidence="1" id="KW-0949">S-adenosyl-L-methionine</keyword>
<evidence type="ECO:0000256" key="4">
    <source>
        <dbReference type="ARBA" id="ARBA00023014"/>
    </source>
</evidence>
<dbReference type="PANTHER" id="PTHR11228">
    <property type="entry name" value="RADICAL SAM DOMAIN PROTEIN"/>
    <property type="match status" value="1"/>
</dbReference>
<dbReference type="InterPro" id="IPR050377">
    <property type="entry name" value="Radical_SAM_PqqE_MftC-like"/>
</dbReference>
<dbReference type="SFLD" id="SFLDS00029">
    <property type="entry name" value="Radical_SAM"/>
    <property type="match status" value="2"/>
</dbReference>
<proteinExistence type="predicted"/>
<keyword evidence="7" id="KW-1185">Reference proteome</keyword>
<dbReference type="GO" id="GO:0003824">
    <property type="term" value="F:catalytic activity"/>
    <property type="evidence" value="ECO:0007669"/>
    <property type="project" value="InterPro"/>
</dbReference>
<dbReference type="SFLD" id="SFLDG01067">
    <property type="entry name" value="SPASM/twitch_domain_containing"/>
    <property type="match status" value="1"/>
</dbReference>
<dbReference type="Gene3D" id="3.20.20.70">
    <property type="entry name" value="Aldolase class I"/>
    <property type="match status" value="1"/>
</dbReference>
<keyword evidence="3" id="KW-0408">Iron</keyword>
<dbReference type="PANTHER" id="PTHR11228:SF27">
    <property type="entry name" value="GLYCYL-RADICAL ENZYME ACTIVATING ENZYME MJ1227-RELATED"/>
    <property type="match status" value="1"/>
</dbReference>
<dbReference type="AlphaFoldDB" id="A0A6I0F1Z6"/>
<dbReference type="EMBL" id="WBZC01000022">
    <property type="protein sequence ID" value="KAB3535292.1"/>
    <property type="molecule type" value="Genomic_DNA"/>
</dbReference>
<keyword evidence="4" id="KW-0411">Iron-sulfur</keyword>
<dbReference type="Pfam" id="PF04055">
    <property type="entry name" value="Radical_SAM"/>
    <property type="match status" value="1"/>
</dbReference>
<dbReference type="PROSITE" id="PS51918">
    <property type="entry name" value="RADICAL_SAM"/>
    <property type="match status" value="1"/>
</dbReference>
<name>A0A6I0F1Z6_9FIRM</name>
<gene>
    <name evidence="6" type="ORF">F8154_06790</name>
</gene>
<evidence type="ECO:0000256" key="3">
    <source>
        <dbReference type="ARBA" id="ARBA00023004"/>
    </source>
</evidence>
<protein>
    <submittedName>
        <fullName evidence="6">Anaerobic ribonucleoside-triphosphate reductase activating protein</fullName>
    </submittedName>
</protein>